<dbReference type="EMBL" id="AP028908">
    <property type="protein sequence ID" value="BES84042.1"/>
    <property type="molecule type" value="Genomic_DNA"/>
</dbReference>
<dbReference type="InterPro" id="IPR006710">
    <property type="entry name" value="Glyco_hydro_43"/>
</dbReference>
<dbReference type="PANTHER" id="PTHR43772">
    <property type="entry name" value="ENDO-1,4-BETA-XYLANASE"/>
    <property type="match status" value="1"/>
</dbReference>
<dbReference type="Proteomes" id="UP001377830">
    <property type="component" value="Chromosome"/>
</dbReference>
<gene>
    <name evidence="8" type="ORF">PEC302110_11390</name>
</gene>
<evidence type="ECO:0000256" key="7">
    <source>
        <dbReference type="RuleBase" id="RU361187"/>
    </source>
</evidence>
<proteinExistence type="inferred from homology"/>
<dbReference type="InterPro" id="IPR023296">
    <property type="entry name" value="Glyco_hydro_beta-prop_sf"/>
</dbReference>
<keyword evidence="4" id="KW-0119">Carbohydrate metabolism</keyword>
<evidence type="ECO:0000256" key="2">
    <source>
        <dbReference type="ARBA" id="ARBA00022651"/>
    </source>
</evidence>
<feature type="site" description="Important for catalytic activity, responsible for pKa modulation of the active site Glu and correct orientation of both the proton donor and substrate" evidence="6">
    <location>
        <position position="186"/>
    </location>
</feature>
<dbReference type="KEGG" id="parl:PEC302110_11390"/>
<dbReference type="SUPFAM" id="SSF75005">
    <property type="entry name" value="Arabinanase/levansucrase/invertase"/>
    <property type="match status" value="1"/>
</dbReference>
<sequence length="532" mass="58913">MVTQQKERHIPLLLLILLSSALITLPISAELTTRKVQATANPIIADGNVYSADPAPLVANGRLYILAGRDEAAPDVNDFVMKAWQMLATDDVVTGKWAHYPALLYPEQVFAWATPGRAYASQIVSGADGRYYLYAPVVERNSTNTDQFAIGVAVSDHPLGPWRDAHPQGPIISQSLPTNNTLHNIDPTLLVDDDNRVYLYWGSFNQLRGIELQRDMVTPKGDAVTVNTLDGFFEAPWLFKRNGTYYLAYAGNQTGPTSDCTPTRYHACIAYGTAQSPLGPWTYRGVVLDPVSSTTSHPGIIEFKGQWYLVYHTADAKGGGHFRRSVAIDKLEWDDSATPARMRKVIPTRRPLPKTPPQRNIAPMAQVSASNESDIPRQYWIAALNDGVIKANPLPPEMWGSGTLNNPSSQWIQYRWDHPVTLNGVRIVFWADHLPGSSIGVAPPKSWYLAYRQGDRWISINTKNGDHNRPQQIESVQFAPVTTHCLRAVLEASGEGERHAALAVQEWEALAPTPQYVPPTTTFAPTQENDCD</sequence>
<dbReference type="Gene3D" id="2.60.120.260">
    <property type="entry name" value="Galactose-binding domain-like"/>
    <property type="match status" value="1"/>
</dbReference>
<protein>
    <submittedName>
        <fullName evidence="8">Family 43 glycosylhydrolase</fullName>
    </submittedName>
</protein>
<evidence type="ECO:0000256" key="6">
    <source>
        <dbReference type="PIRSR" id="PIRSR606710-2"/>
    </source>
</evidence>
<accession>A0AAN0KJ15</accession>
<dbReference type="Gene3D" id="2.115.10.20">
    <property type="entry name" value="Glycosyl hydrolase domain, family 43"/>
    <property type="match status" value="1"/>
</dbReference>
<keyword evidence="5 7" id="KW-0326">Glycosidase</keyword>
<keyword evidence="2" id="KW-0624">Polysaccharide degradation</keyword>
<evidence type="ECO:0000256" key="5">
    <source>
        <dbReference type="ARBA" id="ARBA00023295"/>
    </source>
</evidence>
<dbReference type="GO" id="GO:0045493">
    <property type="term" value="P:xylan catabolic process"/>
    <property type="evidence" value="ECO:0007669"/>
    <property type="project" value="UniProtKB-KW"/>
</dbReference>
<evidence type="ECO:0000256" key="1">
    <source>
        <dbReference type="ARBA" id="ARBA00009865"/>
    </source>
</evidence>
<organism evidence="8 9">
    <name type="scientific">Pectobacterium araliae</name>
    <dbReference type="NCBI Taxonomy" id="3073862"/>
    <lineage>
        <taxon>Bacteria</taxon>
        <taxon>Pseudomonadati</taxon>
        <taxon>Pseudomonadota</taxon>
        <taxon>Gammaproteobacteria</taxon>
        <taxon>Enterobacterales</taxon>
        <taxon>Pectobacteriaceae</taxon>
        <taxon>Pectobacterium</taxon>
    </lineage>
</organism>
<keyword evidence="3 7" id="KW-0378">Hydrolase</keyword>
<dbReference type="RefSeq" id="WP_338659603.1">
    <property type="nucleotide sequence ID" value="NZ_AP028908.1"/>
</dbReference>
<dbReference type="CDD" id="cd08990">
    <property type="entry name" value="GH43_AXH_like"/>
    <property type="match status" value="1"/>
</dbReference>
<dbReference type="AlphaFoldDB" id="A0AAN0KJ15"/>
<evidence type="ECO:0000313" key="8">
    <source>
        <dbReference type="EMBL" id="BES84042.1"/>
    </source>
</evidence>
<evidence type="ECO:0000256" key="3">
    <source>
        <dbReference type="ARBA" id="ARBA00022801"/>
    </source>
</evidence>
<dbReference type="Pfam" id="PF04616">
    <property type="entry name" value="Glyco_hydro_43"/>
    <property type="match status" value="1"/>
</dbReference>
<evidence type="ECO:0000256" key="4">
    <source>
        <dbReference type="ARBA" id="ARBA00023277"/>
    </source>
</evidence>
<name>A0AAN0KJ15_9GAMM</name>
<reference evidence="9" key="1">
    <citation type="journal article" date="2024" name="Int. J. Syst. Evol. Microbiol.">
        <title>Pectobacterium araliae sp. nov., a pathogen causing bacterial soft rot of Japanese angelica tree in Japan.</title>
        <authorList>
            <person name="Sawada H."/>
            <person name="Someya N."/>
            <person name="Morohoshi T."/>
            <person name="Ono M."/>
            <person name="Satou M."/>
        </authorList>
    </citation>
    <scope>NUCLEOTIDE SEQUENCE [LARGE SCALE GENOMIC DNA]</scope>
    <source>
        <strain evidence="9">MAFF 302110</strain>
    </source>
</reference>
<dbReference type="InterPro" id="IPR052176">
    <property type="entry name" value="Glycosyl_Hydrlase_43_Enz"/>
</dbReference>
<keyword evidence="2" id="KW-0858">Xylan degradation</keyword>
<keyword evidence="9" id="KW-1185">Reference proteome</keyword>
<comment type="similarity">
    <text evidence="1 7">Belongs to the glycosyl hydrolase 43 family.</text>
</comment>
<dbReference type="PANTHER" id="PTHR43772:SF2">
    <property type="entry name" value="PUTATIVE (AFU_ORTHOLOGUE AFUA_2G04480)-RELATED"/>
    <property type="match status" value="1"/>
</dbReference>
<evidence type="ECO:0000313" key="9">
    <source>
        <dbReference type="Proteomes" id="UP001377830"/>
    </source>
</evidence>
<dbReference type="GO" id="GO:0004553">
    <property type="term" value="F:hydrolase activity, hydrolyzing O-glycosyl compounds"/>
    <property type="evidence" value="ECO:0007669"/>
    <property type="project" value="InterPro"/>
</dbReference>